<dbReference type="InterPro" id="IPR003439">
    <property type="entry name" value="ABC_transporter-like_ATP-bd"/>
</dbReference>
<reference evidence="12 13" key="1">
    <citation type="submission" date="2010-01" db="EMBL/GenBank/DDBJ databases">
        <authorList>
            <person name="Weinstock G."/>
            <person name="Sodergren E."/>
            <person name="Clifton S."/>
            <person name="Fulton L."/>
            <person name="Fulton B."/>
            <person name="Courtney L."/>
            <person name="Fronick C."/>
            <person name="Harrison M."/>
            <person name="Strong C."/>
            <person name="Farmer C."/>
            <person name="Delahaunty K."/>
            <person name="Markovic C."/>
            <person name="Hall O."/>
            <person name="Minx P."/>
            <person name="Tomlinson C."/>
            <person name="Mitreva M."/>
            <person name="Nelson J."/>
            <person name="Hou S."/>
            <person name="Wollam A."/>
            <person name="Pepin K.H."/>
            <person name="Johnson M."/>
            <person name="Bhonagiri V."/>
            <person name="Nash W.E."/>
            <person name="Warren W."/>
            <person name="Chinwalla A."/>
            <person name="Mardis E.R."/>
            <person name="Wilson R.K."/>
        </authorList>
    </citation>
    <scope>NUCLEOTIDE SEQUENCE [LARGE SCALE GENOMIC DNA]</scope>
    <source>
        <strain evidence="12 13">DSM 13479</strain>
    </source>
</reference>
<dbReference type="InterPro" id="IPR050107">
    <property type="entry name" value="ABC_carbohydrate_import_ATPase"/>
</dbReference>
<dbReference type="GO" id="GO:0005886">
    <property type="term" value="C:plasma membrane"/>
    <property type="evidence" value="ECO:0007669"/>
    <property type="project" value="UniProtKB-SubCell"/>
</dbReference>
<dbReference type="Gene3D" id="3.40.50.300">
    <property type="entry name" value="P-loop containing nucleotide triphosphate hydrolases"/>
    <property type="match status" value="2"/>
</dbReference>
<evidence type="ECO:0000256" key="4">
    <source>
        <dbReference type="ARBA" id="ARBA00022475"/>
    </source>
</evidence>
<evidence type="ECO:0000256" key="10">
    <source>
        <dbReference type="ARBA" id="ARBA00023136"/>
    </source>
</evidence>
<name>D3ADG9_9FIRM</name>
<keyword evidence="3" id="KW-0813">Transport</keyword>
<organism evidence="12 13">
    <name type="scientific">Hungatella hathewayi DSM 13479</name>
    <dbReference type="NCBI Taxonomy" id="566550"/>
    <lineage>
        <taxon>Bacteria</taxon>
        <taxon>Bacillati</taxon>
        <taxon>Bacillota</taxon>
        <taxon>Clostridia</taxon>
        <taxon>Lachnospirales</taxon>
        <taxon>Lachnospiraceae</taxon>
        <taxon>Hungatella</taxon>
    </lineage>
</organism>
<evidence type="ECO:0000313" key="13">
    <source>
        <dbReference type="Proteomes" id="UP000004968"/>
    </source>
</evidence>
<gene>
    <name evidence="12" type="ORF">CLOSTHATH_01647</name>
</gene>
<accession>D3ADG9</accession>
<evidence type="ECO:0000256" key="5">
    <source>
        <dbReference type="ARBA" id="ARBA00022597"/>
    </source>
</evidence>
<evidence type="ECO:0000256" key="8">
    <source>
        <dbReference type="ARBA" id="ARBA00022840"/>
    </source>
</evidence>
<keyword evidence="10" id="KW-0472">Membrane</keyword>
<dbReference type="CDD" id="cd03215">
    <property type="entry name" value="ABC_Carb_Monos_II"/>
    <property type="match status" value="1"/>
</dbReference>
<dbReference type="Pfam" id="PF00005">
    <property type="entry name" value="ABC_tran"/>
    <property type="match status" value="2"/>
</dbReference>
<evidence type="ECO:0000256" key="7">
    <source>
        <dbReference type="ARBA" id="ARBA00022741"/>
    </source>
</evidence>
<keyword evidence="5" id="KW-0762">Sugar transport</keyword>
<dbReference type="EMBL" id="ACIO01000120">
    <property type="protein sequence ID" value="EFD00147.1"/>
    <property type="molecule type" value="Genomic_DNA"/>
</dbReference>
<dbReference type="HOGENOM" id="CLU_000604_92_3_9"/>
<comment type="subcellular location">
    <subcellularLocation>
        <location evidence="2">Cell inner membrane</location>
    </subcellularLocation>
    <subcellularLocation>
        <location evidence="1">Cell membrane</location>
        <topology evidence="1">Peripheral membrane protein</topology>
    </subcellularLocation>
</comment>
<keyword evidence="8 12" id="KW-0067">ATP-binding</keyword>
<dbReference type="AlphaFoldDB" id="D3ADG9"/>
<dbReference type="InterPro" id="IPR017871">
    <property type="entry name" value="ABC_transporter-like_CS"/>
</dbReference>
<keyword evidence="4" id="KW-1003">Cell membrane</keyword>
<evidence type="ECO:0000256" key="2">
    <source>
        <dbReference type="ARBA" id="ARBA00004533"/>
    </source>
</evidence>
<evidence type="ECO:0000259" key="11">
    <source>
        <dbReference type="PROSITE" id="PS50893"/>
    </source>
</evidence>
<protein>
    <submittedName>
        <fullName evidence="12">ABC transporter, ATP-binding protein</fullName>
    </submittedName>
</protein>
<dbReference type="SUPFAM" id="SSF52540">
    <property type="entry name" value="P-loop containing nucleoside triphosphate hydrolases"/>
    <property type="match status" value="2"/>
</dbReference>
<dbReference type="FunFam" id="3.40.50.300:FF:000126">
    <property type="entry name" value="Galactose/methyl galactoside import ATP-binding protein MglA"/>
    <property type="match status" value="1"/>
</dbReference>
<dbReference type="PROSITE" id="PS50893">
    <property type="entry name" value="ABC_TRANSPORTER_2"/>
    <property type="match status" value="2"/>
</dbReference>
<keyword evidence="6" id="KW-0677">Repeat</keyword>
<sequence length="512" mass="56818">MMTVAEEERNGQMPENTILSVKNIVKTYPGVIAINHFSMEVREGEVHALIGENGAGKSTLIKTLSGAITPDEGTVCVNGKDFTAMTPKLAKEQGIEVIYQEFTLVPGISAAENVFLGEKTKPGLFVDIKEREKRARELFERLNVDIDVSKPVKDLSPAHQQLVEIAKAVSKQVKILIMDEPTAPLTVSEVETLFRIIKDLKSRGVTIIYISHRLEELFEIADRVTVMRDGCFVDTKEIAEIDRKQLISMMAGRELNESYPEKKCEIGEEVLRVEHLTGNGDSDISFSLHKGEILGFAGLVGAGRTELMRVIYGANAKEAGRIFVNGKEEKIRSCQDAIRCGIGYIPEDRKNHGVFLRMSIKWNTVANNLKGYSNGLFVDQKREARAAEEYQEKFKIKTPNLDQLVGNLSGGNQQKVVIAKTLAANSRIIIFDEPTRGIDVGAKHEIYKLMNELAEAGHSIIMVSSDMPELLGMSDRIVVIYEGRKTGEVSKEEFDQNYILDLASGGEENGKN</sequence>
<feature type="domain" description="ABC transporter" evidence="11">
    <location>
        <begin position="19"/>
        <end position="254"/>
    </location>
</feature>
<feature type="domain" description="ABC transporter" evidence="11">
    <location>
        <begin position="265"/>
        <end position="507"/>
    </location>
</feature>
<evidence type="ECO:0000256" key="1">
    <source>
        <dbReference type="ARBA" id="ARBA00004202"/>
    </source>
</evidence>
<dbReference type="GO" id="GO:0005524">
    <property type="term" value="F:ATP binding"/>
    <property type="evidence" value="ECO:0007669"/>
    <property type="project" value="UniProtKB-KW"/>
</dbReference>
<dbReference type="GO" id="GO:0015749">
    <property type="term" value="P:monosaccharide transmembrane transport"/>
    <property type="evidence" value="ECO:0007669"/>
    <property type="project" value="UniProtKB-ARBA"/>
</dbReference>
<proteinExistence type="predicted"/>
<dbReference type="Proteomes" id="UP000004968">
    <property type="component" value="Unassembled WGS sequence"/>
</dbReference>
<dbReference type="InterPro" id="IPR003593">
    <property type="entry name" value="AAA+_ATPase"/>
</dbReference>
<evidence type="ECO:0000256" key="9">
    <source>
        <dbReference type="ARBA" id="ARBA00022967"/>
    </source>
</evidence>
<dbReference type="GO" id="GO:0016887">
    <property type="term" value="F:ATP hydrolysis activity"/>
    <property type="evidence" value="ECO:0007669"/>
    <property type="project" value="InterPro"/>
</dbReference>
<keyword evidence="7" id="KW-0547">Nucleotide-binding</keyword>
<dbReference type="PANTHER" id="PTHR43790:SF3">
    <property type="entry name" value="D-ALLOSE IMPORT ATP-BINDING PROTEIN ALSA-RELATED"/>
    <property type="match status" value="1"/>
</dbReference>
<dbReference type="PANTHER" id="PTHR43790">
    <property type="entry name" value="CARBOHYDRATE TRANSPORT ATP-BINDING PROTEIN MG119-RELATED"/>
    <property type="match status" value="1"/>
</dbReference>
<dbReference type="SMART" id="SM00382">
    <property type="entry name" value="AAA"/>
    <property type="match status" value="2"/>
</dbReference>
<dbReference type="FunFam" id="3.40.50.300:FF:000127">
    <property type="entry name" value="Ribose import ATP-binding protein RbsA"/>
    <property type="match status" value="1"/>
</dbReference>
<dbReference type="PROSITE" id="PS00211">
    <property type="entry name" value="ABC_TRANSPORTER_1"/>
    <property type="match status" value="1"/>
</dbReference>
<keyword evidence="9" id="KW-1278">Translocase</keyword>
<evidence type="ECO:0000256" key="3">
    <source>
        <dbReference type="ARBA" id="ARBA00022448"/>
    </source>
</evidence>
<dbReference type="CDD" id="cd03216">
    <property type="entry name" value="ABC_Carb_Monos_I"/>
    <property type="match status" value="1"/>
</dbReference>
<comment type="caution">
    <text evidence="12">The sequence shown here is derived from an EMBL/GenBank/DDBJ whole genome shotgun (WGS) entry which is preliminary data.</text>
</comment>
<evidence type="ECO:0000256" key="6">
    <source>
        <dbReference type="ARBA" id="ARBA00022737"/>
    </source>
</evidence>
<evidence type="ECO:0000313" key="12">
    <source>
        <dbReference type="EMBL" id="EFD00147.1"/>
    </source>
</evidence>
<dbReference type="InterPro" id="IPR027417">
    <property type="entry name" value="P-loop_NTPase"/>
</dbReference>